<evidence type="ECO:0000313" key="1">
    <source>
        <dbReference type="EMBL" id="SDI18457.1"/>
    </source>
</evidence>
<dbReference type="RefSeq" id="WP_091275741.1">
    <property type="nucleotide sequence ID" value="NZ_FNDK01000024.1"/>
</dbReference>
<evidence type="ECO:0000313" key="2">
    <source>
        <dbReference type="Proteomes" id="UP000199163"/>
    </source>
</evidence>
<accession>A0A1G8II30</accession>
<dbReference type="EMBL" id="FNDK01000024">
    <property type="protein sequence ID" value="SDI18457.1"/>
    <property type="molecule type" value="Genomic_DNA"/>
</dbReference>
<reference evidence="1 2" key="1">
    <citation type="submission" date="2016-10" db="EMBL/GenBank/DDBJ databases">
        <authorList>
            <person name="de Groot N.N."/>
        </authorList>
    </citation>
    <scope>NUCLEOTIDE SEQUENCE [LARGE SCALE GENOMIC DNA]</scope>
    <source>
        <strain evidence="1 2">DSM 21632</strain>
    </source>
</reference>
<dbReference type="OrthoDB" id="2455520at2"/>
<protein>
    <submittedName>
        <fullName evidence="1">Uncharacterized protein</fullName>
    </submittedName>
</protein>
<sequence length="98" mass="11758">MIDQQLKAQKQTIAKLENRYLKNEAGSAYIVNEDLDHSFTKDEDKRFDEYWKQGYSLVRIAEMFKRDPDEVFLLMFDRARKHNGKLKITWNQIWSDVG</sequence>
<name>A0A1G8II30_9BACI</name>
<gene>
    <name evidence="1" type="ORF">SAMN05192534_12427</name>
</gene>
<dbReference type="AlphaFoldDB" id="A0A1G8II30"/>
<keyword evidence="2" id="KW-1185">Reference proteome</keyword>
<dbReference type="STRING" id="568899.SAMN05192534_12427"/>
<proteinExistence type="predicted"/>
<dbReference type="Proteomes" id="UP000199163">
    <property type="component" value="Unassembled WGS sequence"/>
</dbReference>
<organism evidence="1 2">
    <name type="scientific">Alteribacillus persepolensis</name>
    <dbReference type="NCBI Taxonomy" id="568899"/>
    <lineage>
        <taxon>Bacteria</taxon>
        <taxon>Bacillati</taxon>
        <taxon>Bacillota</taxon>
        <taxon>Bacilli</taxon>
        <taxon>Bacillales</taxon>
        <taxon>Bacillaceae</taxon>
        <taxon>Alteribacillus</taxon>
    </lineage>
</organism>